<dbReference type="Gene3D" id="6.10.140.770">
    <property type="match status" value="1"/>
</dbReference>
<dbReference type="Pfam" id="PF16099">
    <property type="entry name" value="RMI1_C"/>
    <property type="match status" value="1"/>
</dbReference>
<feature type="domain" description="RecQ-mediated genome instability protein 1 C-terminal OB-fold" evidence="4">
    <location>
        <begin position="447"/>
        <end position="566"/>
    </location>
</feature>
<protein>
    <recommendedName>
        <fullName evidence="2">RecQ-mediated genome instability protein 1</fullName>
    </recommendedName>
</protein>
<dbReference type="Pfam" id="PF08585">
    <property type="entry name" value="RMI1_N_C"/>
    <property type="match status" value="1"/>
</dbReference>
<reference evidence="6 7" key="1">
    <citation type="submission" date="2014-07" db="EMBL/GenBank/DDBJ databases">
        <title>Genomic and transcriptomic analysis on Apis cerana provide comprehensive insights into honey bee biology.</title>
        <authorList>
            <person name="Diao Q."/>
            <person name="Sun L."/>
            <person name="Zheng H."/>
            <person name="Zheng H."/>
            <person name="Xu S."/>
            <person name="Wang S."/>
            <person name="Zeng Z."/>
            <person name="Hu F."/>
            <person name="Su S."/>
            <person name="Wu J."/>
        </authorList>
    </citation>
    <scope>NUCLEOTIDE SEQUENCE [LARGE SCALE GENOMIC DNA]</scope>
    <source>
        <tissue evidence="6">Pupae without intestine</tissue>
    </source>
</reference>
<proteinExistence type="inferred from homology"/>
<dbReference type="Pfam" id="PF21000">
    <property type="entry name" value="RMI1_N_N"/>
    <property type="match status" value="1"/>
</dbReference>
<dbReference type="PANTHER" id="PTHR14790">
    <property type="entry name" value="RECQ-MEDIATED GENOME INSTABILITY PROTEIN 1 RMI1"/>
    <property type="match status" value="1"/>
</dbReference>
<dbReference type="GO" id="GO:0016604">
    <property type="term" value="C:nuclear body"/>
    <property type="evidence" value="ECO:0007669"/>
    <property type="project" value="TreeGrafter"/>
</dbReference>
<evidence type="ECO:0000313" key="7">
    <source>
        <dbReference type="Proteomes" id="UP000242457"/>
    </source>
</evidence>
<dbReference type="GO" id="GO:0031422">
    <property type="term" value="C:RecQ family helicase-topoisomerase III complex"/>
    <property type="evidence" value="ECO:0007669"/>
    <property type="project" value="TreeGrafter"/>
</dbReference>
<evidence type="ECO:0000256" key="1">
    <source>
        <dbReference type="ARBA" id="ARBA00006395"/>
    </source>
</evidence>
<dbReference type="GO" id="GO:0000724">
    <property type="term" value="P:double-strand break repair via homologous recombination"/>
    <property type="evidence" value="ECO:0007669"/>
    <property type="project" value="TreeGrafter"/>
</dbReference>
<dbReference type="InterPro" id="IPR049363">
    <property type="entry name" value="RMI1_N"/>
</dbReference>
<dbReference type="GO" id="GO:0000712">
    <property type="term" value="P:resolution of meiotic recombination intermediates"/>
    <property type="evidence" value="ECO:0007669"/>
    <property type="project" value="TreeGrafter"/>
</dbReference>
<dbReference type="Gene3D" id="2.40.50.770">
    <property type="entry name" value="RecQ-mediated genome instability protein Rmi1, C-terminal domain"/>
    <property type="match status" value="1"/>
</dbReference>
<dbReference type="AlphaFoldDB" id="A0A2A3EJ62"/>
<dbReference type="OrthoDB" id="341511at2759"/>
<evidence type="ECO:0000259" key="5">
    <source>
        <dbReference type="Pfam" id="PF21000"/>
    </source>
</evidence>
<evidence type="ECO:0000259" key="4">
    <source>
        <dbReference type="Pfam" id="PF16099"/>
    </source>
</evidence>
<dbReference type="InterPro" id="IPR042470">
    <property type="entry name" value="RMI1_N_C_sf"/>
</dbReference>
<name>A0A2A3EJ62_APICC</name>
<evidence type="ECO:0000256" key="2">
    <source>
        <dbReference type="ARBA" id="ARBA00018987"/>
    </source>
</evidence>
<gene>
    <name evidence="6" type="ORF">APICC_09365</name>
</gene>
<dbReference type="Proteomes" id="UP000242457">
    <property type="component" value="Unassembled WGS sequence"/>
</dbReference>
<feature type="domain" description="RMI1 N-terminal" evidence="5">
    <location>
        <begin position="20"/>
        <end position="60"/>
    </location>
</feature>
<comment type="similarity">
    <text evidence="1">Belongs to the RMI1 family.</text>
</comment>
<dbReference type="InterPro" id="IPR013894">
    <property type="entry name" value="RMI1_OB"/>
</dbReference>
<dbReference type="EMBL" id="KZ288227">
    <property type="protein sequence ID" value="PBC31815.1"/>
    <property type="molecule type" value="Genomic_DNA"/>
</dbReference>
<dbReference type="SMART" id="SM01161">
    <property type="entry name" value="DUF1767"/>
    <property type="match status" value="1"/>
</dbReference>
<sequence>MNENIFKQIKNRLKLEYYLMNDEWLRDCIEFYMNQHKNSSMEEILQFVRGQWQLSDLREINNDNGSLPPKLSEKKFIILSGNYILQVEQMYNITKAKYKQLKEIRNVNFSEVDPAEEEMMKKMTKTRKKRMMQLKLTDGVQNIIGIEYNPISQLNDMLLPGYKLMIIGPIICRRGVLLLEEGKLKGIGGEVDNLLISNALENILARALNLPENPDPYNDNEIKSNNIQKEEIDDNFFEEDFQINFANVSKNTNSHNKNEEIAIESHSKNETKIYDKNPIKTKIENINTEIKNVQNYEDEKIIDDDDCFLEMIDEKQFIETQIEQNIITPFKTLPNEENNDLIIINEEEENKDVKHDIFKSTIKNDSSHLYPTSLVTKKNVSHSKIQEKQCLLINKEISASTSSETITLKKNKMDRHITEFVKVVTVPKEEKICEFIHDINNEIITNNIFKIIRGHVEVLGKLSKKDSLWILEAIIGDGTGTIEVSFSNKLLENLLGFSVKEFSLKKKLKKNPEIEHELRMSFRNAEQKIKTLDALLKLELNINKKPIVIEIMDLTEEQKKIIDKRLSNFLKIINR</sequence>
<dbReference type="InterPro" id="IPR032199">
    <property type="entry name" value="RMI1_C"/>
</dbReference>
<evidence type="ECO:0000313" key="6">
    <source>
        <dbReference type="EMBL" id="PBC31815.1"/>
    </source>
</evidence>
<accession>A0A2A3EJ62</accession>
<dbReference type="PANTHER" id="PTHR14790:SF15">
    <property type="entry name" value="RECQ-MEDIATED GENOME INSTABILITY PROTEIN 1"/>
    <property type="match status" value="1"/>
</dbReference>
<dbReference type="GO" id="GO:0000166">
    <property type="term" value="F:nucleotide binding"/>
    <property type="evidence" value="ECO:0007669"/>
    <property type="project" value="InterPro"/>
</dbReference>
<organism evidence="6 7">
    <name type="scientific">Apis cerana cerana</name>
    <name type="common">Oriental honeybee</name>
    <dbReference type="NCBI Taxonomy" id="94128"/>
    <lineage>
        <taxon>Eukaryota</taxon>
        <taxon>Metazoa</taxon>
        <taxon>Ecdysozoa</taxon>
        <taxon>Arthropoda</taxon>
        <taxon>Hexapoda</taxon>
        <taxon>Insecta</taxon>
        <taxon>Pterygota</taxon>
        <taxon>Neoptera</taxon>
        <taxon>Endopterygota</taxon>
        <taxon>Hymenoptera</taxon>
        <taxon>Apocrita</taxon>
        <taxon>Aculeata</taxon>
        <taxon>Apoidea</taxon>
        <taxon>Anthophila</taxon>
        <taxon>Apidae</taxon>
        <taxon>Apis</taxon>
    </lineage>
</organism>
<dbReference type="STRING" id="94128.A0A2A3EJ62"/>
<evidence type="ECO:0000259" key="3">
    <source>
        <dbReference type="Pfam" id="PF08585"/>
    </source>
</evidence>
<keyword evidence="7" id="KW-1185">Reference proteome</keyword>
<feature type="domain" description="RecQ mediated genome instability protein 1 OB-fold" evidence="3">
    <location>
        <begin position="67"/>
        <end position="199"/>
    </location>
</feature>